<accession>A0A0D6EVE5</accession>
<dbReference type="GO" id="GO:0044027">
    <property type="term" value="P:negative regulation of gene expression via chromosomal CpG island methylation"/>
    <property type="evidence" value="ECO:0007669"/>
    <property type="project" value="TreeGrafter"/>
</dbReference>
<dbReference type="Pfam" id="PF00145">
    <property type="entry name" value="DNA_methylase"/>
    <property type="match status" value="1"/>
</dbReference>
<evidence type="ECO:0000256" key="5">
    <source>
        <dbReference type="ARBA" id="ARBA00047422"/>
    </source>
</evidence>
<protein>
    <recommendedName>
        <fullName evidence="8">Cytosine-specific methyltransferase</fullName>
        <ecNumber evidence="8">2.1.1.37</ecNumber>
    </recommendedName>
</protein>
<dbReference type="Proteomes" id="UP000064007">
    <property type="component" value="Chromosome 1"/>
</dbReference>
<evidence type="ECO:0000256" key="7">
    <source>
        <dbReference type="RuleBase" id="RU000416"/>
    </source>
</evidence>
<keyword evidence="4" id="KW-0680">Restriction system</keyword>
<keyword evidence="10" id="KW-1185">Reference proteome</keyword>
<dbReference type="OrthoDB" id="9813719at2"/>
<dbReference type="Gene3D" id="3.90.120.10">
    <property type="entry name" value="DNA Methylase, subunit A, domain 2"/>
    <property type="match status" value="1"/>
</dbReference>
<dbReference type="GO" id="GO:0032259">
    <property type="term" value="P:methylation"/>
    <property type="evidence" value="ECO:0007669"/>
    <property type="project" value="UniProtKB-KW"/>
</dbReference>
<dbReference type="AlphaFoldDB" id="A0A0D6EVE5"/>
<evidence type="ECO:0000256" key="6">
    <source>
        <dbReference type="PROSITE-ProRule" id="PRU01016"/>
    </source>
</evidence>
<evidence type="ECO:0000256" key="1">
    <source>
        <dbReference type="ARBA" id="ARBA00022603"/>
    </source>
</evidence>
<dbReference type="PROSITE" id="PS00094">
    <property type="entry name" value="C5_MTASE_1"/>
    <property type="match status" value="1"/>
</dbReference>
<dbReference type="InterPro" id="IPR018117">
    <property type="entry name" value="C5_DNA_meth_AS"/>
</dbReference>
<evidence type="ECO:0000256" key="4">
    <source>
        <dbReference type="ARBA" id="ARBA00022747"/>
    </source>
</evidence>
<evidence type="ECO:0000313" key="9">
    <source>
        <dbReference type="EMBL" id="CEZ19394.1"/>
    </source>
</evidence>
<feature type="active site" evidence="6">
    <location>
        <position position="82"/>
    </location>
</feature>
<dbReference type="PRINTS" id="PR00105">
    <property type="entry name" value="C5METTRFRASE"/>
</dbReference>
<evidence type="ECO:0000313" key="10">
    <source>
        <dbReference type="Proteomes" id="UP000064007"/>
    </source>
</evidence>
<reference evidence="10" key="1">
    <citation type="submission" date="2014-12" db="EMBL/GenBank/DDBJ databases">
        <authorList>
            <person name="Salcher M.M."/>
        </authorList>
    </citation>
    <scope>NUCLEOTIDE SEQUENCE [LARGE SCALE GENOMIC DNA]</scope>
    <source>
        <strain evidence="10">MMS-10A-171</strain>
    </source>
</reference>
<dbReference type="PANTHER" id="PTHR10629">
    <property type="entry name" value="CYTOSINE-SPECIFIC METHYLTRANSFERASE"/>
    <property type="match status" value="1"/>
</dbReference>
<dbReference type="RefSeq" id="WP_046487586.1">
    <property type="nucleotide sequence ID" value="NZ_LN827929.1"/>
</dbReference>
<keyword evidence="3 6" id="KW-0949">S-adenosyl-L-methionine</keyword>
<dbReference type="NCBIfam" id="TIGR00675">
    <property type="entry name" value="dcm"/>
    <property type="match status" value="1"/>
</dbReference>
<dbReference type="GO" id="GO:0009307">
    <property type="term" value="P:DNA restriction-modification system"/>
    <property type="evidence" value="ECO:0007669"/>
    <property type="project" value="UniProtKB-KW"/>
</dbReference>
<evidence type="ECO:0000256" key="3">
    <source>
        <dbReference type="ARBA" id="ARBA00022691"/>
    </source>
</evidence>
<organism evidence="9 10">
    <name type="scientific">Candidatus Methylopumilus planktonicus</name>
    <dbReference type="NCBI Taxonomy" id="1581557"/>
    <lineage>
        <taxon>Bacteria</taxon>
        <taxon>Pseudomonadati</taxon>
        <taxon>Pseudomonadota</taxon>
        <taxon>Betaproteobacteria</taxon>
        <taxon>Nitrosomonadales</taxon>
        <taxon>Methylophilaceae</taxon>
        <taxon>Candidatus Methylopumilus</taxon>
    </lineage>
</organism>
<dbReference type="InterPro" id="IPR029063">
    <property type="entry name" value="SAM-dependent_MTases_sf"/>
</dbReference>
<comment type="catalytic activity">
    <reaction evidence="5 8">
        <text>a 2'-deoxycytidine in DNA + S-adenosyl-L-methionine = a 5-methyl-2'-deoxycytidine in DNA + S-adenosyl-L-homocysteine + H(+)</text>
        <dbReference type="Rhea" id="RHEA:13681"/>
        <dbReference type="Rhea" id="RHEA-COMP:11369"/>
        <dbReference type="Rhea" id="RHEA-COMP:11370"/>
        <dbReference type="ChEBI" id="CHEBI:15378"/>
        <dbReference type="ChEBI" id="CHEBI:57856"/>
        <dbReference type="ChEBI" id="CHEBI:59789"/>
        <dbReference type="ChEBI" id="CHEBI:85452"/>
        <dbReference type="ChEBI" id="CHEBI:85454"/>
        <dbReference type="EC" id="2.1.1.37"/>
    </reaction>
</comment>
<dbReference type="InterPro" id="IPR050390">
    <property type="entry name" value="C5-Methyltransferase"/>
</dbReference>
<dbReference type="GO" id="GO:0003886">
    <property type="term" value="F:DNA (cytosine-5-)-methyltransferase activity"/>
    <property type="evidence" value="ECO:0007669"/>
    <property type="project" value="UniProtKB-EC"/>
</dbReference>
<comment type="similarity">
    <text evidence="6 7">Belongs to the class I-like SAM-binding methyltransferase superfamily. C5-methyltransferase family.</text>
</comment>
<dbReference type="REBASE" id="107095">
    <property type="entry name" value="M.Mba253ORF502P"/>
</dbReference>
<dbReference type="HOGENOM" id="CLU_006958_2_2_4"/>
<sequence>MKKKAKVLDTFSGAGGFSLGFQMAGAEVIGAIESDLWACETFKANHPKAKVIHSDIKKLNDSKIRELFGKSKIDIVLGGPPCQGYSIANKKSGDPKDPRNSLFEEFLRIGKILNPQVMIMENVPNLINSRTQNGEFVLTIITQELEKLGYDVQHKVLEATSYGVPQIRKRLFVVASKIKLKSFFPEPTHCINNTKDLFTNKLDSCPTLWDAISDLPELEAREGGEVLQYTLPAINKFQKTMRIGSKILFNHKAMNHSKRLVERFSSMKWGDSSSDAPDHLRPLKRNSLEFSEKSFDQNNRRMYPEKPCHTIPASFYANFVHPYKNRNFTAREGARIQTFPDWFVFKGKPTIVSHKLLQKEGRLEEKHLCQYNQIGNAVPPFLAKAIAKNILKQME</sequence>
<dbReference type="EC" id="2.1.1.37" evidence="8"/>
<dbReference type="GO" id="GO:0003677">
    <property type="term" value="F:DNA binding"/>
    <property type="evidence" value="ECO:0007669"/>
    <property type="project" value="TreeGrafter"/>
</dbReference>
<name>A0A0D6EVE5_9PROT</name>
<dbReference type="EMBL" id="LN827929">
    <property type="protein sequence ID" value="CEZ19394.1"/>
    <property type="molecule type" value="Genomic_DNA"/>
</dbReference>
<dbReference type="InterPro" id="IPR001525">
    <property type="entry name" value="C5_MeTfrase"/>
</dbReference>
<dbReference type="SUPFAM" id="SSF53335">
    <property type="entry name" value="S-adenosyl-L-methionine-dependent methyltransferases"/>
    <property type="match status" value="1"/>
</dbReference>
<evidence type="ECO:0000256" key="8">
    <source>
        <dbReference type="RuleBase" id="RU000417"/>
    </source>
</evidence>
<dbReference type="STRING" id="1581557.BN1208_0502"/>
<keyword evidence="2 6" id="KW-0808">Transferase</keyword>
<dbReference type="Gene3D" id="3.40.50.150">
    <property type="entry name" value="Vaccinia Virus protein VP39"/>
    <property type="match status" value="1"/>
</dbReference>
<dbReference type="KEGG" id="mbat:BN1208_0502"/>
<keyword evidence="1 6" id="KW-0489">Methyltransferase</keyword>
<dbReference type="PROSITE" id="PS51679">
    <property type="entry name" value="SAM_MT_C5"/>
    <property type="match status" value="1"/>
</dbReference>
<gene>
    <name evidence="9" type="primary">ddeIM</name>
    <name evidence="9" type="ORF">BN1208_0502</name>
</gene>
<evidence type="ECO:0000256" key="2">
    <source>
        <dbReference type="ARBA" id="ARBA00022679"/>
    </source>
</evidence>
<dbReference type="PANTHER" id="PTHR10629:SF52">
    <property type="entry name" value="DNA (CYTOSINE-5)-METHYLTRANSFERASE 1"/>
    <property type="match status" value="1"/>
</dbReference>
<proteinExistence type="inferred from homology"/>